<proteinExistence type="predicted"/>
<keyword evidence="3" id="KW-1185">Reference proteome</keyword>
<sequence>MRNTPMLIGSRAMDYWKEGRTIFDRKTDWDFICSKVMFDLMKEKVKDRPFAHMTDEPRLEWHDPDHLNNGELYDNFKGRCGVEVVGLWGAVLIAPPKLLYILKRSHAWRDRNHEKTLTHLWREELYKHKPSPNSFDEDLLKERIKLTKKAYPQGNPNLNQSVEDFFDDPVKKVFEHDWLHELYAYDGVPMYTKLQPDPSKAWCAKDKWDQLAHYEKLYCVAEETYVIATERFMVPRGWKYPAPLAYYKALNKVCTTLCSGWFRDFAIDNYGPIMDLMEKKRFEEIRRKIGDAKDKGEARYA</sequence>
<reference evidence="2 3" key="1">
    <citation type="submission" date="2019-10" db="EMBL/GenBank/DDBJ databases">
        <title>Isolation and characterisation of a new family of globally distributed lytic roseophage, the Naomivirus.</title>
        <authorList>
            <person name="Rihtman B."/>
            <person name="Puxty R.J."/>
            <person name="Hapeshi A."/>
            <person name="Zhan Y."/>
            <person name="Michinevski S."/>
            <person name="Waterfield N.R."/>
            <person name="Chen F."/>
            <person name="Millard A.D."/>
            <person name="Scanlan D.J."/>
            <person name="Chen Y."/>
        </authorList>
    </citation>
    <scope>NUCLEOTIDE SEQUENCE [LARGE SCALE GENOMIC DNA]</scope>
</reference>
<dbReference type="Proteomes" id="UP000594402">
    <property type="component" value="Segment"/>
</dbReference>
<evidence type="ECO:0000259" key="1">
    <source>
        <dbReference type="Pfam" id="PF23940"/>
    </source>
</evidence>
<organism evidence="2 3">
    <name type="scientific">Bacteriophage DSS3_VP1</name>
    <dbReference type="NCBI Taxonomy" id="2664196"/>
    <lineage>
        <taxon>Viruses</taxon>
        <taxon>Duplodnaviria</taxon>
        <taxon>Heunggongvirae</taxon>
        <taxon>Uroviricota</taxon>
        <taxon>Caudoviricetes</taxon>
        <taxon>Naomviridae</taxon>
        <taxon>Noahvirus</taxon>
        <taxon>Noahvirus arc</taxon>
    </lineage>
</organism>
<protein>
    <recommendedName>
        <fullName evidence="1">DUF7275 domain-containing protein</fullName>
    </recommendedName>
</protein>
<accession>A0A7S5FXF8</accession>
<dbReference type="EMBL" id="MN602266">
    <property type="protein sequence ID" value="QGH74668.1"/>
    <property type="molecule type" value="Genomic_DNA"/>
</dbReference>
<feature type="domain" description="DUF7275" evidence="1">
    <location>
        <begin position="99"/>
        <end position="279"/>
    </location>
</feature>
<name>A0A7S5FXF8_9CAUD</name>
<gene>
    <name evidence="2" type="ORF">DSS3VP1_00100</name>
</gene>
<dbReference type="Pfam" id="PF23940">
    <property type="entry name" value="DUF7275"/>
    <property type="match status" value="1"/>
</dbReference>
<evidence type="ECO:0000313" key="3">
    <source>
        <dbReference type="Proteomes" id="UP000594402"/>
    </source>
</evidence>
<dbReference type="InterPro" id="IPR055699">
    <property type="entry name" value="DUF7275"/>
</dbReference>
<evidence type="ECO:0000313" key="2">
    <source>
        <dbReference type="EMBL" id="QGH74668.1"/>
    </source>
</evidence>